<proteinExistence type="predicted"/>
<keyword evidence="2" id="KW-1185">Reference proteome</keyword>
<dbReference type="EMBL" id="FNZQ01000004">
    <property type="protein sequence ID" value="SEL35821.1"/>
    <property type="molecule type" value="Genomic_DNA"/>
</dbReference>
<dbReference type="STRING" id="188906.SAMN04488526_2561"/>
<dbReference type="RefSeq" id="WP_245737591.1">
    <property type="nucleotide sequence ID" value="NZ_FNZQ01000004.1"/>
</dbReference>
<dbReference type="AlphaFoldDB" id="A0A1H7PJ62"/>
<reference evidence="1 2" key="1">
    <citation type="submission" date="2016-10" db="EMBL/GenBank/DDBJ databases">
        <authorList>
            <person name="de Groot N.N."/>
        </authorList>
    </citation>
    <scope>NUCLEOTIDE SEQUENCE [LARGE SCALE GENOMIC DNA]</scope>
    <source>
        <strain evidence="1 2">DSM 14858</strain>
    </source>
</reference>
<organism evidence="1 2">
    <name type="scientific">Jannaschia helgolandensis</name>
    <dbReference type="NCBI Taxonomy" id="188906"/>
    <lineage>
        <taxon>Bacteria</taxon>
        <taxon>Pseudomonadati</taxon>
        <taxon>Pseudomonadota</taxon>
        <taxon>Alphaproteobacteria</taxon>
        <taxon>Rhodobacterales</taxon>
        <taxon>Roseobacteraceae</taxon>
        <taxon>Jannaschia</taxon>
    </lineage>
</organism>
<gene>
    <name evidence="1" type="ORF">SAMN04488526_2561</name>
</gene>
<sequence>MTNIRHNFNGLADWRLPDVQEPVKAPAATPTSKKPKPFSLRLSFDERARLEQDASGMALGAYIRDRLFGEDAAPRKTRGHFPVKDYAALGRVLAALGQSRLSSNLNQLAKAVNTGSLPVTPETEGDLRQACKDVQAMRRDLLIALGLHETGSGSKAGWDLKP</sequence>
<accession>A0A1H7PJ62</accession>
<dbReference type="Proteomes" id="UP000199283">
    <property type="component" value="Unassembled WGS sequence"/>
</dbReference>
<evidence type="ECO:0000313" key="2">
    <source>
        <dbReference type="Proteomes" id="UP000199283"/>
    </source>
</evidence>
<evidence type="ECO:0000313" key="1">
    <source>
        <dbReference type="EMBL" id="SEL35821.1"/>
    </source>
</evidence>
<evidence type="ECO:0008006" key="3">
    <source>
        <dbReference type="Google" id="ProtNLM"/>
    </source>
</evidence>
<protein>
    <recommendedName>
        <fullName evidence="3">Mobilisation protein (MobC)</fullName>
    </recommendedName>
</protein>
<name>A0A1H7PJ62_9RHOB</name>